<reference evidence="1 2" key="1">
    <citation type="submission" date="2018-05" db="EMBL/GenBank/DDBJ databases">
        <title>Marinifilum breve JC075T sp. nov., a marine bacterium isolated from Yongle Blue Hole in the South China Sea.</title>
        <authorList>
            <person name="Fu T."/>
        </authorList>
    </citation>
    <scope>NUCLEOTIDE SEQUENCE [LARGE SCALE GENOMIC DNA]</scope>
    <source>
        <strain evidence="1 2">JC075</strain>
    </source>
</reference>
<dbReference type="PROSITE" id="PS51257">
    <property type="entry name" value="PROKAR_LIPOPROTEIN"/>
    <property type="match status" value="1"/>
</dbReference>
<comment type="caution">
    <text evidence="1">The sequence shown here is derived from an EMBL/GenBank/DDBJ whole genome shotgun (WGS) entry which is preliminary data.</text>
</comment>
<dbReference type="AlphaFoldDB" id="A0A2V3ZY07"/>
<dbReference type="Proteomes" id="UP000248079">
    <property type="component" value="Unassembled WGS sequence"/>
</dbReference>
<accession>A0A2V3ZY07</accession>
<keyword evidence="2" id="KW-1185">Reference proteome</keyword>
<evidence type="ECO:0000313" key="1">
    <source>
        <dbReference type="EMBL" id="PXX98003.1"/>
    </source>
</evidence>
<dbReference type="EMBL" id="QFLI01000008">
    <property type="protein sequence ID" value="PXX98003.1"/>
    <property type="molecule type" value="Genomic_DNA"/>
</dbReference>
<gene>
    <name evidence="1" type="ORF">DF185_16865</name>
</gene>
<dbReference type="RefSeq" id="WP_110361934.1">
    <property type="nucleotide sequence ID" value="NZ_QFLI01000008.1"/>
</dbReference>
<protein>
    <submittedName>
        <fullName evidence="1">Uncharacterized protein</fullName>
    </submittedName>
</protein>
<dbReference type="OrthoDB" id="1119846at2"/>
<sequence>MKNVYYIFLFIIFLSGCNTSKPIANSEKTSPKSNPEKKDKTHQQIAPATCYLSVTDVELFIDSSSIKAKVLKIHGYGAGFSTSFHVNQEIELKVSDKHLKEIRNHQTISCVISQVTGMNNKSFLKLIELK</sequence>
<proteinExistence type="predicted"/>
<organism evidence="1 2">
    <name type="scientific">Marinifilum breve</name>
    <dbReference type="NCBI Taxonomy" id="2184082"/>
    <lineage>
        <taxon>Bacteria</taxon>
        <taxon>Pseudomonadati</taxon>
        <taxon>Bacteroidota</taxon>
        <taxon>Bacteroidia</taxon>
        <taxon>Marinilabiliales</taxon>
        <taxon>Marinifilaceae</taxon>
    </lineage>
</organism>
<evidence type="ECO:0000313" key="2">
    <source>
        <dbReference type="Proteomes" id="UP000248079"/>
    </source>
</evidence>
<name>A0A2V3ZY07_9BACT</name>